<dbReference type="EMBL" id="CP016896">
    <property type="protein sequence ID" value="APV34662.1"/>
    <property type="molecule type" value="Genomic_DNA"/>
</dbReference>
<dbReference type="InterPro" id="IPR050471">
    <property type="entry name" value="AB_hydrolase"/>
</dbReference>
<proteinExistence type="inferred from homology"/>
<dbReference type="InterPro" id="IPR029058">
    <property type="entry name" value="AB_hydrolase_fold"/>
</dbReference>
<evidence type="ECO:0000313" key="4">
    <source>
        <dbReference type="Proteomes" id="UP000185674"/>
    </source>
</evidence>
<evidence type="ECO:0000259" key="2">
    <source>
        <dbReference type="Pfam" id="PF00561"/>
    </source>
</evidence>
<dbReference type="KEGG" id="asol:BEN76_00990"/>
<protein>
    <submittedName>
        <fullName evidence="3">Alpha/beta hydrolase</fullName>
    </submittedName>
</protein>
<accession>A0A1P8EEM1</accession>
<dbReference type="InterPro" id="IPR000073">
    <property type="entry name" value="AB_hydrolase_1"/>
</dbReference>
<dbReference type="Proteomes" id="UP000185674">
    <property type="component" value="Chromosome"/>
</dbReference>
<dbReference type="SUPFAM" id="SSF53474">
    <property type="entry name" value="alpha/beta-Hydrolases"/>
    <property type="match status" value="1"/>
</dbReference>
<name>A0A1P8EEM1_9GAMM</name>
<dbReference type="RefSeq" id="WP_076031976.1">
    <property type="nucleotide sequence ID" value="NZ_CP016896.1"/>
</dbReference>
<dbReference type="PRINTS" id="PR00111">
    <property type="entry name" value="ABHYDROLASE"/>
</dbReference>
<sequence>MSLYENQYNISAENTANKTNKAKLYVKDWGQGEPVVLIHGWPLSSDSWDWIAIKLVEAGFRVVSYDRRGFGRSEQTWSGYDYDTFADDLRDVIEDKQLTNVTLVGFSMGGGEIARYLSRHQAKDIKQVALISSVVPFLLKTDNHPEGVDGSVFQGMIEGILDERPKFFNHFFKDFYGVGLLSHAVSDEFIKWNTQVAMQASLKATVDCVRAFAYTDFRPDLAAFTVPVLVIHGTADKTVPIGITAHAVQKALPNAKLIEYVDEPHGVLATQQERVAQDLLDFLGVQHSVDRF</sequence>
<evidence type="ECO:0000313" key="3">
    <source>
        <dbReference type="EMBL" id="APV34662.1"/>
    </source>
</evidence>
<evidence type="ECO:0000256" key="1">
    <source>
        <dbReference type="ARBA" id="ARBA00038128"/>
    </source>
</evidence>
<dbReference type="GO" id="GO:0016787">
    <property type="term" value="F:hydrolase activity"/>
    <property type="evidence" value="ECO:0007669"/>
    <property type="project" value="UniProtKB-KW"/>
</dbReference>
<comment type="similarity">
    <text evidence="1">Belongs to the AB hydrolase superfamily. Bacterial non-heme haloperoxidase / perhydrolase family.</text>
</comment>
<organism evidence="3 4">
    <name type="scientific">Acinetobacter soli</name>
    <dbReference type="NCBI Taxonomy" id="487316"/>
    <lineage>
        <taxon>Bacteria</taxon>
        <taxon>Pseudomonadati</taxon>
        <taxon>Pseudomonadota</taxon>
        <taxon>Gammaproteobacteria</taxon>
        <taxon>Moraxellales</taxon>
        <taxon>Moraxellaceae</taxon>
        <taxon>Acinetobacter</taxon>
    </lineage>
</organism>
<gene>
    <name evidence="3" type="ORF">BEN76_00990</name>
</gene>
<dbReference type="Gene3D" id="3.40.50.1820">
    <property type="entry name" value="alpha/beta hydrolase"/>
    <property type="match status" value="1"/>
</dbReference>
<dbReference type="Pfam" id="PF00561">
    <property type="entry name" value="Abhydrolase_1"/>
    <property type="match status" value="1"/>
</dbReference>
<dbReference type="PANTHER" id="PTHR43433">
    <property type="entry name" value="HYDROLASE, ALPHA/BETA FOLD FAMILY PROTEIN"/>
    <property type="match status" value="1"/>
</dbReference>
<dbReference type="AlphaFoldDB" id="A0A1P8EEM1"/>
<dbReference type="PANTHER" id="PTHR43433:SF4">
    <property type="entry name" value="NON-HEME CHLOROPEROXIDASE-RELATED"/>
    <property type="match status" value="1"/>
</dbReference>
<dbReference type="eggNOG" id="COG2267">
    <property type="taxonomic scope" value="Bacteria"/>
</dbReference>
<feature type="domain" description="AB hydrolase-1" evidence="2">
    <location>
        <begin position="34"/>
        <end position="267"/>
    </location>
</feature>
<reference evidence="3 4" key="1">
    <citation type="submission" date="2016-08" db="EMBL/GenBank/DDBJ databases">
        <title>Complete genome sequence of Acinetobacter baylyi strain GFJ2.</title>
        <authorList>
            <person name="Tabata M."/>
            <person name="Kuboki S."/>
            <person name="Gibu N."/>
            <person name="Kinouchi Y."/>
            <person name="Vangnai A."/>
            <person name="Kasai D."/>
            <person name="Fukuda M."/>
        </authorList>
    </citation>
    <scope>NUCLEOTIDE SEQUENCE [LARGE SCALE GENOMIC DNA]</scope>
    <source>
        <strain evidence="3 4">GFJ2</strain>
    </source>
</reference>
<keyword evidence="3" id="KW-0378">Hydrolase</keyword>
<dbReference type="FunFam" id="3.40.50.1820:FF:000205">
    <property type="entry name" value="Non-haem bromoperoxidase BPO-A2"/>
    <property type="match status" value="1"/>
</dbReference>